<dbReference type="Proteomes" id="UP000265520">
    <property type="component" value="Unassembled WGS sequence"/>
</dbReference>
<evidence type="ECO:0000313" key="1">
    <source>
        <dbReference type="EMBL" id="MCI13750.1"/>
    </source>
</evidence>
<feature type="non-terminal residue" evidence="1">
    <location>
        <position position="38"/>
    </location>
</feature>
<name>A0A392PQM7_9FABA</name>
<comment type="caution">
    <text evidence="1">The sequence shown here is derived from an EMBL/GenBank/DDBJ whole genome shotgun (WGS) entry which is preliminary data.</text>
</comment>
<protein>
    <recommendedName>
        <fullName evidence="3">F-box domain-containing protein</fullName>
    </recommendedName>
</protein>
<sequence length="38" mass="4231">MEKTIAVKRLNGDSLHTPPSLTNLPFDVIVEILCRLPV</sequence>
<dbReference type="AlphaFoldDB" id="A0A392PQM7"/>
<organism evidence="1 2">
    <name type="scientific">Trifolium medium</name>
    <dbReference type="NCBI Taxonomy" id="97028"/>
    <lineage>
        <taxon>Eukaryota</taxon>
        <taxon>Viridiplantae</taxon>
        <taxon>Streptophyta</taxon>
        <taxon>Embryophyta</taxon>
        <taxon>Tracheophyta</taxon>
        <taxon>Spermatophyta</taxon>
        <taxon>Magnoliopsida</taxon>
        <taxon>eudicotyledons</taxon>
        <taxon>Gunneridae</taxon>
        <taxon>Pentapetalae</taxon>
        <taxon>rosids</taxon>
        <taxon>fabids</taxon>
        <taxon>Fabales</taxon>
        <taxon>Fabaceae</taxon>
        <taxon>Papilionoideae</taxon>
        <taxon>50 kb inversion clade</taxon>
        <taxon>NPAAA clade</taxon>
        <taxon>Hologalegina</taxon>
        <taxon>IRL clade</taxon>
        <taxon>Trifolieae</taxon>
        <taxon>Trifolium</taxon>
    </lineage>
</organism>
<keyword evidence="2" id="KW-1185">Reference proteome</keyword>
<proteinExistence type="predicted"/>
<evidence type="ECO:0008006" key="3">
    <source>
        <dbReference type="Google" id="ProtNLM"/>
    </source>
</evidence>
<reference evidence="1 2" key="1">
    <citation type="journal article" date="2018" name="Front. Plant Sci.">
        <title>Red Clover (Trifolium pratense) and Zigzag Clover (T. medium) - A Picture of Genomic Similarities and Differences.</title>
        <authorList>
            <person name="Dluhosova J."/>
            <person name="Istvanek J."/>
            <person name="Nedelnik J."/>
            <person name="Repkova J."/>
        </authorList>
    </citation>
    <scope>NUCLEOTIDE SEQUENCE [LARGE SCALE GENOMIC DNA]</scope>
    <source>
        <strain evidence="2">cv. 10/8</strain>
        <tissue evidence="1">Leaf</tissue>
    </source>
</reference>
<evidence type="ECO:0000313" key="2">
    <source>
        <dbReference type="Proteomes" id="UP000265520"/>
    </source>
</evidence>
<accession>A0A392PQM7</accession>
<dbReference type="EMBL" id="LXQA010089449">
    <property type="protein sequence ID" value="MCI13750.1"/>
    <property type="molecule type" value="Genomic_DNA"/>
</dbReference>